<comment type="caution">
    <text evidence="1">The sequence shown here is derived from an EMBL/GenBank/DDBJ whole genome shotgun (WGS) entry which is preliminary data.</text>
</comment>
<organism evidence="1 2">
    <name type="scientific">Rhizobium altiplani</name>
    <dbReference type="NCBI Taxonomy" id="1864509"/>
    <lineage>
        <taxon>Bacteria</taxon>
        <taxon>Pseudomonadati</taxon>
        <taxon>Pseudomonadota</taxon>
        <taxon>Alphaproteobacteria</taxon>
        <taxon>Hyphomicrobiales</taxon>
        <taxon>Rhizobiaceae</taxon>
        <taxon>Rhizobium/Agrobacterium group</taxon>
        <taxon>Rhizobium</taxon>
    </lineage>
</organism>
<dbReference type="Proteomes" id="UP000068164">
    <property type="component" value="Unassembled WGS sequence"/>
</dbReference>
<sequence length="105" mass="11742">MFGPMREYLRIPIRVEVVRADEIISASGERWDSVPHWAVECYGHGQMVVAETGVTLFNGSEALRAQPGDFVVRDHKGAFSVYDQTAFDQSFMPAHSAEVYKLHAA</sequence>
<evidence type="ECO:0000313" key="1">
    <source>
        <dbReference type="EMBL" id="KWV54793.1"/>
    </source>
</evidence>
<protein>
    <submittedName>
        <fullName evidence="1">Uncharacterized protein</fullName>
    </submittedName>
</protein>
<dbReference type="OrthoDB" id="8399085at2"/>
<dbReference type="EMBL" id="LNCD01000058">
    <property type="protein sequence ID" value="KWV54793.1"/>
    <property type="molecule type" value="Genomic_DNA"/>
</dbReference>
<accession>A0A109JTN5</accession>
<reference evidence="1 2" key="1">
    <citation type="submission" date="2015-11" db="EMBL/GenBank/DDBJ databases">
        <title>Draft Genome Sequence of the Strain BR 10423 (Rhizobium sp.) isolated from nodules of Mimosa pudica.</title>
        <authorList>
            <person name="Barauna A.C."/>
            <person name="Zilli J.E."/>
            <person name="Simoes-Araujo J.L."/>
            <person name="Reis V.M."/>
            <person name="James E.K."/>
            <person name="Reis F.B.Jr."/>
            <person name="Rouws L.F."/>
            <person name="Passos S.R."/>
            <person name="Gois S.R."/>
        </authorList>
    </citation>
    <scope>NUCLEOTIDE SEQUENCE [LARGE SCALE GENOMIC DNA]</scope>
    <source>
        <strain evidence="1 2">BR10423</strain>
    </source>
</reference>
<keyword evidence="2" id="KW-1185">Reference proteome</keyword>
<name>A0A109JTN5_9HYPH</name>
<evidence type="ECO:0000313" key="2">
    <source>
        <dbReference type="Proteomes" id="UP000068164"/>
    </source>
</evidence>
<proteinExistence type="predicted"/>
<gene>
    <name evidence="1" type="ORF">AS026_38155</name>
</gene>
<dbReference type="AlphaFoldDB" id="A0A109JTN5"/>
<dbReference type="RefSeq" id="WP_062369721.1">
    <property type="nucleotide sequence ID" value="NZ_LNCD01000058.1"/>
</dbReference>